<comment type="caution">
    <text evidence="2">The sequence shown here is derived from an EMBL/GenBank/DDBJ whole genome shotgun (WGS) entry which is preliminary data.</text>
</comment>
<organism evidence="2 3">
    <name type="scientific">Haloechinothrix salitolerans</name>
    <dbReference type="NCBI Taxonomy" id="926830"/>
    <lineage>
        <taxon>Bacteria</taxon>
        <taxon>Bacillati</taxon>
        <taxon>Actinomycetota</taxon>
        <taxon>Actinomycetes</taxon>
        <taxon>Pseudonocardiales</taxon>
        <taxon>Pseudonocardiaceae</taxon>
        <taxon>Haloechinothrix</taxon>
    </lineage>
</organism>
<dbReference type="Pfam" id="PF10698">
    <property type="entry name" value="DUF2505"/>
    <property type="match status" value="1"/>
</dbReference>
<feature type="compositionally biased region" description="Low complexity" evidence="1">
    <location>
        <begin position="88"/>
        <end position="103"/>
    </location>
</feature>
<accession>A0ABW2CAG9</accession>
<proteinExistence type="predicted"/>
<evidence type="ECO:0000313" key="3">
    <source>
        <dbReference type="Proteomes" id="UP001596337"/>
    </source>
</evidence>
<dbReference type="RefSeq" id="WP_345391235.1">
    <property type="nucleotide sequence ID" value="NZ_BAABLA010000007.1"/>
</dbReference>
<dbReference type="EMBL" id="JBHSXX010000001">
    <property type="protein sequence ID" value="MFC6871520.1"/>
    <property type="molecule type" value="Genomic_DNA"/>
</dbReference>
<dbReference type="InterPro" id="IPR019639">
    <property type="entry name" value="DUF2505"/>
</dbReference>
<sequence length="166" mass="17784">MASRIEHSTTFPHPFDQVLAAFTSESALRQRLDDIGGKDADLLAHEKSASTITYRMRQGIPGEKLPSVVRGVHSGDLHVEREQRWQVSGETASGTASASVTGVPGSITARSELKPQGGGTALRITGEVKVGIPLIGGKIERTIAEHVGQLLERESRHVAETLDRDG</sequence>
<dbReference type="Gene3D" id="3.30.530.20">
    <property type="match status" value="1"/>
</dbReference>
<gene>
    <name evidence="2" type="ORF">ACFQGD_30795</name>
</gene>
<protein>
    <submittedName>
        <fullName evidence="2">DUF2505 domain-containing protein</fullName>
    </submittedName>
</protein>
<feature type="region of interest" description="Disordered" evidence="1">
    <location>
        <begin position="88"/>
        <end position="118"/>
    </location>
</feature>
<keyword evidence="3" id="KW-1185">Reference proteome</keyword>
<dbReference type="Proteomes" id="UP001596337">
    <property type="component" value="Unassembled WGS sequence"/>
</dbReference>
<dbReference type="SUPFAM" id="SSF55961">
    <property type="entry name" value="Bet v1-like"/>
    <property type="match status" value="1"/>
</dbReference>
<dbReference type="InterPro" id="IPR023393">
    <property type="entry name" value="START-like_dom_sf"/>
</dbReference>
<reference evidence="3" key="1">
    <citation type="journal article" date="2019" name="Int. J. Syst. Evol. Microbiol.">
        <title>The Global Catalogue of Microorganisms (GCM) 10K type strain sequencing project: providing services to taxonomists for standard genome sequencing and annotation.</title>
        <authorList>
            <consortium name="The Broad Institute Genomics Platform"/>
            <consortium name="The Broad Institute Genome Sequencing Center for Infectious Disease"/>
            <person name="Wu L."/>
            <person name="Ma J."/>
        </authorList>
    </citation>
    <scope>NUCLEOTIDE SEQUENCE [LARGE SCALE GENOMIC DNA]</scope>
    <source>
        <strain evidence="3">KCTC 32255</strain>
    </source>
</reference>
<evidence type="ECO:0000313" key="2">
    <source>
        <dbReference type="EMBL" id="MFC6871520.1"/>
    </source>
</evidence>
<evidence type="ECO:0000256" key="1">
    <source>
        <dbReference type="SAM" id="MobiDB-lite"/>
    </source>
</evidence>
<name>A0ABW2CAG9_9PSEU</name>